<gene>
    <name evidence="3" type="ORF">HanXRQr2_Chr09g0362801</name>
</gene>
<reference evidence="3" key="2">
    <citation type="submission" date="2020-06" db="EMBL/GenBank/DDBJ databases">
        <title>Helianthus annuus Genome sequencing and assembly Release 2.</title>
        <authorList>
            <person name="Gouzy J."/>
            <person name="Langlade N."/>
            <person name="Munos S."/>
        </authorList>
    </citation>
    <scope>NUCLEOTIDE SEQUENCE</scope>
    <source>
        <tissue evidence="3">Leaves</tissue>
    </source>
</reference>
<keyword evidence="1" id="KW-0175">Coiled coil</keyword>
<comment type="caution">
    <text evidence="3">The sequence shown here is derived from an EMBL/GenBank/DDBJ whole genome shotgun (WGS) entry which is preliminary data.</text>
</comment>
<dbReference type="Gramene" id="mRNA:HanXRQr2_Chr09g0362801">
    <property type="protein sequence ID" value="CDS:HanXRQr2_Chr09g0362801.1"/>
    <property type="gene ID" value="HanXRQr2_Chr09g0362801"/>
</dbReference>
<evidence type="ECO:0000256" key="1">
    <source>
        <dbReference type="SAM" id="Coils"/>
    </source>
</evidence>
<dbReference type="AlphaFoldDB" id="A0A9K3I1W9"/>
<feature type="region of interest" description="Disordered" evidence="2">
    <location>
        <begin position="1"/>
        <end position="85"/>
    </location>
</feature>
<evidence type="ECO:0000313" key="3">
    <source>
        <dbReference type="EMBL" id="KAF5788758.1"/>
    </source>
</evidence>
<name>A0A9K3I1W9_HELAN</name>
<sequence>MLQSAPQQEPTQEAEMNPNLGFTADEATAMVSSPPTSSEPTPVVTSAPETPAVTPQELARSIASTIRATTSQPTSERRQSRLSQMQQDEKKIFLFSQLQAAAGQIDRQSAVINVTRSDMIKKQLEMNTLNSTVERQQAEITRQQAEIEQLKAENARLKAADEEIERHLEQMRAADNTRGIDMNHLKERSTQVQRLAETLKEKHDDMREWYNSRNTTITDGVKKKENH</sequence>
<feature type="region of interest" description="Disordered" evidence="2">
    <location>
        <begin position="206"/>
        <end position="227"/>
    </location>
</feature>
<accession>A0A9K3I1W9</accession>
<dbReference type="EMBL" id="MNCJ02000324">
    <property type="protein sequence ID" value="KAF5788758.1"/>
    <property type="molecule type" value="Genomic_DNA"/>
</dbReference>
<dbReference type="Proteomes" id="UP000215914">
    <property type="component" value="Unassembled WGS sequence"/>
</dbReference>
<feature type="compositionally biased region" description="Low complexity" evidence="2">
    <location>
        <begin position="31"/>
        <end position="48"/>
    </location>
</feature>
<evidence type="ECO:0000256" key="2">
    <source>
        <dbReference type="SAM" id="MobiDB-lite"/>
    </source>
</evidence>
<feature type="compositionally biased region" description="Polar residues" evidence="2">
    <location>
        <begin position="62"/>
        <end position="74"/>
    </location>
</feature>
<proteinExistence type="predicted"/>
<keyword evidence="4" id="KW-1185">Reference proteome</keyword>
<feature type="compositionally biased region" description="Polar residues" evidence="2">
    <location>
        <begin position="1"/>
        <end position="11"/>
    </location>
</feature>
<evidence type="ECO:0000313" key="4">
    <source>
        <dbReference type="Proteomes" id="UP000215914"/>
    </source>
</evidence>
<protein>
    <submittedName>
        <fullName evidence="3">Uncharacterized protein</fullName>
    </submittedName>
</protein>
<organism evidence="3 4">
    <name type="scientific">Helianthus annuus</name>
    <name type="common">Common sunflower</name>
    <dbReference type="NCBI Taxonomy" id="4232"/>
    <lineage>
        <taxon>Eukaryota</taxon>
        <taxon>Viridiplantae</taxon>
        <taxon>Streptophyta</taxon>
        <taxon>Embryophyta</taxon>
        <taxon>Tracheophyta</taxon>
        <taxon>Spermatophyta</taxon>
        <taxon>Magnoliopsida</taxon>
        <taxon>eudicotyledons</taxon>
        <taxon>Gunneridae</taxon>
        <taxon>Pentapetalae</taxon>
        <taxon>asterids</taxon>
        <taxon>campanulids</taxon>
        <taxon>Asterales</taxon>
        <taxon>Asteraceae</taxon>
        <taxon>Asteroideae</taxon>
        <taxon>Heliantheae alliance</taxon>
        <taxon>Heliantheae</taxon>
        <taxon>Helianthus</taxon>
    </lineage>
</organism>
<reference evidence="3" key="1">
    <citation type="journal article" date="2017" name="Nature">
        <title>The sunflower genome provides insights into oil metabolism, flowering and Asterid evolution.</title>
        <authorList>
            <person name="Badouin H."/>
            <person name="Gouzy J."/>
            <person name="Grassa C.J."/>
            <person name="Murat F."/>
            <person name="Staton S.E."/>
            <person name="Cottret L."/>
            <person name="Lelandais-Briere C."/>
            <person name="Owens G.L."/>
            <person name="Carrere S."/>
            <person name="Mayjonade B."/>
            <person name="Legrand L."/>
            <person name="Gill N."/>
            <person name="Kane N.C."/>
            <person name="Bowers J.E."/>
            <person name="Hubner S."/>
            <person name="Bellec A."/>
            <person name="Berard A."/>
            <person name="Berges H."/>
            <person name="Blanchet N."/>
            <person name="Boniface M.C."/>
            <person name="Brunel D."/>
            <person name="Catrice O."/>
            <person name="Chaidir N."/>
            <person name="Claudel C."/>
            <person name="Donnadieu C."/>
            <person name="Faraut T."/>
            <person name="Fievet G."/>
            <person name="Helmstetter N."/>
            <person name="King M."/>
            <person name="Knapp S.J."/>
            <person name="Lai Z."/>
            <person name="Le Paslier M.C."/>
            <person name="Lippi Y."/>
            <person name="Lorenzon L."/>
            <person name="Mandel J.R."/>
            <person name="Marage G."/>
            <person name="Marchand G."/>
            <person name="Marquand E."/>
            <person name="Bret-Mestries E."/>
            <person name="Morien E."/>
            <person name="Nambeesan S."/>
            <person name="Nguyen T."/>
            <person name="Pegot-Espagnet P."/>
            <person name="Pouilly N."/>
            <person name="Raftis F."/>
            <person name="Sallet E."/>
            <person name="Schiex T."/>
            <person name="Thomas J."/>
            <person name="Vandecasteele C."/>
            <person name="Vares D."/>
            <person name="Vear F."/>
            <person name="Vautrin S."/>
            <person name="Crespi M."/>
            <person name="Mangin B."/>
            <person name="Burke J.M."/>
            <person name="Salse J."/>
            <person name="Munos S."/>
            <person name="Vincourt P."/>
            <person name="Rieseberg L.H."/>
            <person name="Langlade N.B."/>
        </authorList>
    </citation>
    <scope>NUCLEOTIDE SEQUENCE</scope>
    <source>
        <tissue evidence="3">Leaves</tissue>
    </source>
</reference>
<feature type="coiled-coil region" evidence="1">
    <location>
        <begin position="119"/>
        <end position="202"/>
    </location>
</feature>